<dbReference type="EMBL" id="JHEG04000001">
    <property type="protein sequence ID" value="KAF3887043.1"/>
    <property type="molecule type" value="Genomic_DNA"/>
</dbReference>
<keyword evidence="1" id="KW-0812">Transmembrane</keyword>
<keyword evidence="1" id="KW-1133">Transmembrane helix</keyword>
<dbReference type="AlphaFoldDB" id="A0A0C1N8P0"/>
<evidence type="ECO:0000313" key="3">
    <source>
        <dbReference type="EMBL" id="KIE10997.1"/>
    </source>
</evidence>
<reference evidence="2" key="2">
    <citation type="submission" date="2019-11" db="EMBL/GenBank/DDBJ databases">
        <title>Improved Assembly of Tolypothrix boutellei genome.</title>
        <authorList>
            <person name="Sarangi A.N."/>
            <person name="Mukherjee M."/>
            <person name="Ghosh S."/>
            <person name="Singh D."/>
            <person name="Das A."/>
            <person name="Kant S."/>
            <person name="Prusty A."/>
            <person name="Tripathy S."/>
        </authorList>
    </citation>
    <scope>NUCLEOTIDE SEQUENCE</scope>
    <source>
        <strain evidence="2">VB521301</strain>
    </source>
</reference>
<dbReference type="PANTHER" id="PTHR33802:SF1">
    <property type="entry name" value="XK-RELATED PROTEIN"/>
    <property type="match status" value="1"/>
</dbReference>
<reference evidence="3" key="1">
    <citation type="journal article" date="2015" name="Genome Announc.">
        <title>Draft Genome Sequence of Tolypothrix boutellei Strain VB521301.</title>
        <authorList>
            <person name="Chandrababunaidu M.M."/>
            <person name="Singh D."/>
            <person name="Sen D."/>
            <person name="Bhan S."/>
            <person name="Das S."/>
            <person name="Gupta A."/>
            <person name="Adhikary S.P."/>
            <person name="Tripathy S."/>
        </authorList>
    </citation>
    <scope>NUCLEOTIDE SEQUENCE</scope>
    <source>
        <strain evidence="3">VB521301</strain>
    </source>
</reference>
<feature type="transmembrane region" description="Helical" evidence="1">
    <location>
        <begin position="116"/>
        <end position="135"/>
    </location>
</feature>
<accession>A0A0C1N8P0</accession>
<evidence type="ECO:0000313" key="2">
    <source>
        <dbReference type="EMBL" id="KAF3887043.1"/>
    </source>
</evidence>
<keyword evidence="4" id="KW-1185">Reference proteome</keyword>
<protein>
    <submittedName>
        <fullName evidence="2">Tryptophan-rich sensory protein</fullName>
    </submittedName>
</protein>
<dbReference type="EMBL" id="JHEG02000048">
    <property type="protein sequence ID" value="KIE10997.1"/>
    <property type="molecule type" value="Genomic_DNA"/>
</dbReference>
<feature type="transmembrane region" description="Helical" evidence="1">
    <location>
        <begin position="55"/>
        <end position="81"/>
    </location>
</feature>
<comment type="caution">
    <text evidence="3">The sequence shown here is derived from an EMBL/GenBank/DDBJ whole genome shotgun (WGS) entry which is preliminary data.</text>
</comment>
<name>A0A0C1N8P0_9CYAN</name>
<feature type="transmembrane region" description="Helical" evidence="1">
    <location>
        <begin position="12"/>
        <end position="35"/>
    </location>
</feature>
<proteinExistence type="predicted"/>
<dbReference type="Gene3D" id="1.20.1260.100">
    <property type="entry name" value="TspO/MBR protein"/>
    <property type="match status" value="1"/>
</dbReference>
<gene>
    <name evidence="3" type="ORF">DA73_0221465</name>
    <name evidence="2" type="ORF">DA73_0400017285</name>
</gene>
<feature type="transmembrane region" description="Helical" evidence="1">
    <location>
        <begin position="93"/>
        <end position="110"/>
    </location>
</feature>
<feature type="transmembrane region" description="Helical" evidence="1">
    <location>
        <begin position="156"/>
        <end position="177"/>
    </location>
</feature>
<dbReference type="RefSeq" id="WP_038083794.1">
    <property type="nucleotide sequence ID" value="NZ_JHEG04000001.1"/>
</dbReference>
<evidence type="ECO:0000313" key="4">
    <source>
        <dbReference type="Proteomes" id="UP000029738"/>
    </source>
</evidence>
<evidence type="ECO:0000256" key="1">
    <source>
        <dbReference type="SAM" id="Phobius"/>
    </source>
</evidence>
<dbReference type="InterPro" id="IPR038330">
    <property type="entry name" value="TspO/MBR-related_sf"/>
</dbReference>
<organism evidence="3">
    <name type="scientific">Tolypothrix bouteillei VB521301</name>
    <dbReference type="NCBI Taxonomy" id="1479485"/>
    <lineage>
        <taxon>Bacteria</taxon>
        <taxon>Bacillati</taxon>
        <taxon>Cyanobacteriota</taxon>
        <taxon>Cyanophyceae</taxon>
        <taxon>Nostocales</taxon>
        <taxon>Tolypothrichaceae</taxon>
        <taxon>Tolypothrix</taxon>
    </lineage>
</organism>
<feature type="transmembrane region" description="Helical" evidence="1">
    <location>
        <begin position="189"/>
        <end position="207"/>
    </location>
</feature>
<dbReference type="OrthoDB" id="5189031at2"/>
<dbReference type="STRING" id="1479485.DA73_0221465"/>
<dbReference type="Proteomes" id="UP000029738">
    <property type="component" value="Unassembled WGS sequence"/>
</dbReference>
<sequence>MQQSNFRLDRDFLRQLLTLVAILTAFVVNVISNIFPLNGLSIGEISNTLFKNVLIIPANYAFAIWGLIYLGLFAFAVYQFLPNQKQDQDLRNIGYLLVVASLAQSIWVYLFLGRLFLLSAVAMLGILLPLIFAYVQLDIGKHPVSRIKKWCVHFPISIYLGWISVAKIVNVACALYAQNWDGGGISAEVWTSILLIVAAVVATAIAIQHQDSAYTGVTIWALVAVGVKNWDKATVRNLAIVLAIALVILIVSRVLLKKKAEG</sequence>
<dbReference type="PANTHER" id="PTHR33802">
    <property type="entry name" value="SI:CH211-161H7.5-RELATED"/>
    <property type="match status" value="1"/>
</dbReference>
<feature type="transmembrane region" description="Helical" evidence="1">
    <location>
        <begin position="236"/>
        <end position="256"/>
    </location>
</feature>
<keyword evidence="1" id="KW-0472">Membrane</keyword>